<gene>
    <name evidence="2" type="ORF">MUN53_14385</name>
</gene>
<proteinExistence type="predicted"/>
<sequence length="143" mass="16458">MQTIKFRGKSLNTGNWVYGDLRQCGKRKFVEYEVNPDTVGQFVGLYDTNGKEVYEHDYISINYKYECITNGFAVPDQDCICEGEVVYMDGFACFGLRLCKAEYPINQELEECPYLTIPLLQFDLECDSIEVLGNVFDNPELLK</sequence>
<dbReference type="InterPro" id="IPR019096">
    <property type="entry name" value="YopX_protein"/>
</dbReference>
<dbReference type="EMBL" id="JAKZMM010000043">
    <property type="protein sequence ID" value="MCJ2381777.1"/>
    <property type="molecule type" value="Genomic_DNA"/>
</dbReference>
<protein>
    <submittedName>
        <fullName evidence="2">YopX family protein</fullName>
    </submittedName>
</protein>
<evidence type="ECO:0000313" key="3">
    <source>
        <dbReference type="Proteomes" id="UP001165444"/>
    </source>
</evidence>
<dbReference type="RefSeq" id="WP_243326171.1">
    <property type="nucleotide sequence ID" value="NZ_JAKZMM010000043.1"/>
</dbReference>
<name>A0ABT0C434_9BACT</name>
<comment type="caution">
    <text evidence="2">The sequence shown here is derived from an EMBL/GenBank/DDBJ whole genome shotgun (WGS) entry which is preliminary data.</text>
</comment>
<dbReference type="Pfam" id="PF09643">
    <property type="entry name" value="YopX"/>
    <property type="match status" value="1"/>
</dbReference>
<evidence type="ECO:0000313" key="2">
    <source>
        <dbReference type="EMBL" id="MCJ2381777.1"/>
    </source>
</evidence>
<keyword evidence="3" id="KW-1185">Reference proteome</keyword>
<dbReference type="InterPro" id="IPR023385">
    <property type="entry name" value="YopX-like_C"/>
</dbReference>
<dbReference type="Gene3D" id="2.30.30.290">
    <property type="entry name" value="YopX-like domains"/>
    <property type="match status" value="1"/>
</dbReference>
<organism evidence="2 3">
    <name type="scientific">Parabacteroides faecalis</name>
    <dbReference type="NCBI Taxonomy" id="2924040"/>
    <lineage>
        <taxon>Bacteria</taxon>
        <taxon>Pseudomonadati</taxon>
        <taxon>Bacteroidota</taxon>
        <taxon>Bacteroidia</taxon>
        <taxon>Bacteroidales</taxon>
        <taxon>Tannerellaceae</taxon>
        <taxon>Parabacteroides</taxon>
    </lineage>
</organism>
<evidence type="ECO:0000259" key="1">
    <source>
        <dbReference type="Pfam" id="PF09643"/>
    </source>
</evidence>
<feature type="domain" description="YopX protein" evidence="1">
    <location>
        <begin position="22"/>
        <end position="143"/>
    </location>
</feature>
<dbReference type="Proteomes" id="UP001165444">
    <property type="component" value="Unassembled WGS sequence"/>
</dbReference>
<dbReference type="SUPFAM" id="SSF159006">
    <property type="entry name" value="YopX-like"/>
    <property type="match status" value="1"/>
</dbReference>
<reference evidence="2 3" key="1">
    <citation type="submission" date="2022-03" db="EMBL/GenBank/DDBJ databases">
        <title>Parabacteroides sp. nov. isolated from swine feces.</title>
        <authorList>
            <person name="Bak J.E."/>
        </authorList>
    </citation>
    <scope>NUCLEOTIDE SEQUENCE [LARGE SCALE GENOMIC DNA]</scope>
    <source>
        <strain evidence="2 3">AGMB00274</strain>
    </source>
</reference>
<accession>A0ABT0C434</accession>